<protein>
    <submittedName>
        <fullName evidence="1">Uncharacterized protein</fullName>
    </submittedName>
</protein>
<proteinExistence type="predicted"/>
<evidence type="ECO:0000313" key="2">
    <source>
        <dbReference type="Proteomes" id="UP000570361"/>
    </source>
</evidence>
<dbReference type="RefSeq" id="WP_183595991.1">
    <property type="nucleotide sequence ID" value="NZ_JACHXK010000001.1"/>
</dbReference>
<keyword evidence="2" id="KW-1185">Reference proteome</keyword>
<organism evidence="1 2">
    <name type="scientific">Paenibacillus phyllosphaerae</name>
    <dbReference type="NCBI Taxonomy" id="274593"/>
    <lineage>
        <taxon>Bacteria</taxon>
        <taxon>Bacillati</taxon>
        <taxon>Bacillota</taxon>
        <taxon>Bacilli</taxon>
        <taxon>Bacillales</taxon>
        <taxon>Paenibacillaceae</taxon>
        <taxon>Paenibacillus</taxon>
    </lineage>
</organism>
<reference evidence="1 2" key="1">
    <citation type="submission" date="2020-08" db="EMBL/GenBank/DDBJ databases">
        <title>Genomic Encyclopedia of Type Strains, Phase III (KMG-III): the genomes of soil and plant-associated and newly described type strains.</title>
        <authorList>
            <person name="Whitman W."/>
        </authorList>
    </citation>
    <scope>NUCLEOTIDE SEQUENCE [LARGE SCALE GENOMIC DNA]</scope>
    <source>
        <strain evidence="1 2">CECT 5862</strain>
    </source>
</reference>
<sequence>MSLPLVMKKALITTTGIVVDEEIFTCPLAIKKQWFQKVLETGPIEVDFCMDPDNRNEGYLLLSVGYEWCQRVEHQRFGEEQMTAYFEQLEKMKRAYLQRKK</sequence>
<dbReference type="Proteomes" id="UP000570361">
    <property type="component" value="Unassembled WGS sequence"/>
</dbReference>
<gene>
    <name evidence="1" type="ORF">FHS18_000194</name>
</gene>
<dbReference type="EMBL" id="JACHXK010000001">
    <property type="protein sequence ID" value="MBB3108166.1"/>
    <property type="molecule type" value="Genomic_DNA"/>
</dbReference>
<accession>A0A7W5ATV4</accession>
<dbReference type="AlphaFoldDB" id="A0A7W5ATV4"/>
<name>A0A7W5ATV4_9BACL</name>
<comment type="caution">
    <text evidence="1">The sequence shown here is derived from an EMBL/GenBank/DDBJ whole genome shotgun (WGS) entry which is preliminary data.</text>
</comment>
<evidence type="ECO:0000313" key="1">
    <source>
        <dbReference type="EMBL" id="MBB3108166.1"/>
    </source>
</evidence>